<comment type="cofactor">
    <cofactor evidence="1">
        <name>Zn(2+)</name>
        <dbReference type="ChEBI" id="CHEBI:29105"/>
    </cofactor>
    <text evidence="1">Binds 1 zinc ion per subunit.</text>
</comment>
<feature type="domain" description="Microcystin LR degradation protein MlrC C-terminal" evidence="2">
    <location>
        <begin position="305"/>
        <end position="482"/>
    </location>
</feature>
<dbReference type="Proteomes" id="UP000295783">
    <property type="component" value="Unassembled WGS sequence"/>
</dbReference>
<sequence length="498" mass="53555">MARIAIGGFQHETNTFAPVKAGFADFEMADGWPGLTRGDALFDVFAGINLPLPGFIDQAKAMGHELLPLLWCSASPSAHVTEDAFERVAGELLERVGRLERLDAIYLDLHGAMVTEHQEDGEGELLERLRRIVGDAMPIVVSLDLHANLTERMVRHASALVVCRTYPHVDLAETGARSAELTDRLLRHGPLAKAMRRADFLVPLPWQCTLIDPARALYQAVAASEGRDGVASASFAFGFPPADIHECGPVMVTYAENQRSADHAADALIGALNDAERDFAGRIWSKDEAVAYAMATGETGRPVILADTQDNPGAGGNSDSVDLLEALLRLDAEKAVFANLFDPETARIAHEVGLDNSFERAIGAWCGSPDLEKLTGRFRVLALGDGSFKATGPFYRGNHMQLGPMALLGIGGVQIVVTSRKQQAADQAMLRHLGVEPSAQKILALKSSVHFRADFQDLASEILVVAAAGDNPVDNAALPYRNLRRGVRLMPLGSAFAG</sequence>
<reference evidence="4 5" key="1">
    <citation type="submission" date="2019-03" db="EMBL/GenBank/DDBJ databases">
        <title>Genomic Encyclopedia of Type Strains, Phase III (KMG-III): the genomes of soil and plant-associated and newly described type strains.</title>
        <authorList>
            <person name="Whitman W."/>
        </authorList>
    </citation>
    <scope>NUCLEOTIDE SEQUENCE [LARGE SCALE GENOMIC DNA]</scope>
    <source>
        <strain evidence="4 5">CGMCC 1.7660</strain>
    </source>
</reference>
<protein>
    <recommendedName>
        <fullName evidence="1">Microcystinase C</fullName>
        <shortName evidence="1">MlrC</shortName>
    </recommendedName>
</protein>
<dbReference type="InterPro" id="IPR009197">
    <property type="entry name" value="MlrC"/>
</dbReference>
<dbReference type="EMBL" id="SNYW01000009">
    <property type="protein sequence ID" value="TDQ81330.1"/>
    <property type="molecule type" value="Genomic_DNA"/>
</dbReference>
<dbReference type="AlphaFoldDB" id="A0A4R6WQ07"/>
<proteinExistence type="inferred from homology"/>
<evidence type="ECO:0000256" key="1">
    <source>
        <dbReference type="PIRNR" id="PIRNR012702"/>
    </source>
</evidence>
<dbReference type="Pfam" id="PF07171">
    <property type="entry name" value="MlrC_C"/>
    <property type="match status" value="1"/>
</dbReference>
<evidence type="ECO:0000313" key="5">
    <source>
        <dbReference type="Proteomes" id="UP000295783"/>
    </source>
</evidence>
<keyword evidence="1" id="KW-0645">Protease</keyword>
<evidence type="ECO:0000259" key="3">
    <source>
        <dbReference type="Pfam" id="PF07364"/>
    </source>
</evidence>
<organism evidence="4 5">
    <name type="scientific">Dongia mobilis</name>
    <dbReference type="NCBI Taxonomy" id="578943"/>
    <lineage>
        <taxon>Bacteria</taxon>
        <taxon>Pseudomonadati</taxon>
        <taxon>Pseudomonadota</taxon>
        <taxon>Alphaproteobacteria</taxon>
        <taxon>Rhodospirillales</taxon>
        <taxon>Dongiaceae</taxon>
        <taxon>Dongia</taxon>
    </lineage>
</organism>
<dbReference type="InterPro" id="IPR015995">
    <property type="entry name" value="MlrC_N"/>
</dbReference>
<keyword evidence="1" id="KW-0378">Hydrolase</keyword>
<comment type="similarity">
    <text evidence="1">Belongs to the peptidase M81 family.</text>
</comment>
<dbReference type="GO" id="GO:0008237">
    <property type="term" value="F:metallopeptidase activity"/>
    <property type="evidence" value="ECO:0007669"/>
    <property type="project" value="UniProtKB-KW"/>
</dbReference>
<dbReference type="OrthoDB" id="9782658at2"/>
<dbReference type="InterPro" id="IPR010799">
    <property type="entry name" value="MlrC_C"/>
</dbReference>
<feature type="domain" description="Microcystin LR degradation protein MlrC N-terminal" evidence="3">
    <location>
        <begin position="3"/>
        <end position="294"/>
    </location>
</feature>
<name>A0A4R6WQ07_9PROT</name>
<dbReference type="GO" id="GO:0006508">
    <property type="term" value="P:proteolysis"/>
    <property type="evidence" value="ECO:0007669"/>
    <property type="project" value="UniProtKB-KW"/>
</dbReference>
<keyword evidence="1" id="KW-0482">Metalloprotease</keyword>
<dbReference type="GO" id="GO:0046872">
    <property type="term" value="F:metal ion binding"/>
    <property type="evidence" value="ECO:0007669"/>
    <property type="project" value="UniProtKB-KW"/>
</dbReference>
<accession>A0A4R6WQ07</accession>
<keyword evidence="1" id="KW-0479">Metal-binding</keyword>
<gene>
    <name evidence="4" type="ORF">A8950_2395</name>
</gene>
<comment type="caution">
    <text evidence="4">The sequence shown here is derived from an EMBL/GenBank/DDBJ whole genome shotgun (WGS) entry which is preliminary data.</text>
</comment>
<dbReference type="RefSeq" id="WP_133613889.1">
    <property type="nucleotide sequence ID" value="NZ_SNYW01000009.1"/>
</dbReference>
<evidence type="ECO:0000313" key="4">
    <source>
        <dbReference type="EMBL" id="TDQ81330.1"/>
    </source>
</evidence>
<evidence type="ECO:0000259" key="2">
    <source>
        <dbReference type="Pfam" id="PF07171"/>
    </source>
</evidence>
<comment type="function">
    <text evidence="1">Involved in peptidolytic degradation of cyclic heptapeptide hepatotoxin microcystin (MC).</text>
</comment>
<keyword evidence="5" id="KW-1185">Reference proteome</keyword>
<dbReference type="PIRSF" id="PIRSF012702">
    <property type="entry name" value="UCP012702"/>
    <property type="match status" value="1"/>
</dbReference>
<dbReference type="Pfam" id="PF07364">
    <property type="entry name" value="DUF1485"/>
    <property type="match status" value="1"/>
</dbReference>